<sequence>MATLRDALSVTLLAASLKSVSSSLDFVSEPASSSSYRSCTFTPKSEAVKISAWPLICFHVWSKMPSEASGALRFSSMTSLAFLAWRIMLSTSLMIPSRFKCGYLLKMELRSILKSSPAAGPSADLPVLKNFKSPLIHSMIPSNTFPLSFTYTSFKNR</sequence>
<dbReference type="EMBL" id="JAEUBG010005308">
    <property type="protein sequence ID" value="KAH3676234.1"/>
    <property type="molecule type" value="Genomic_DNA"/>
</dbReference>
<evidence type="ECO:0000313" key="3">
    <source>
        <dbReference type="Proteomes" id="UP000774326"/>
    </source>
</evidence>
<gene>
    <name evidence="2" type="ORF">WICPIJ_009194</name>
</gene>
<reference evidence="2" key="2">
    <citation type="submission" date="2021-01" db="EMBL/GenBank/DDBJ databases">
        <authorList>
            <person name="Schikora-Tamarit M.A."/>
        </authorList>
    </citation>
    <scope>NUCLEOTIDE SEQUENCE</scope>
    <source>
        <strain evidence="2">CBS2887</strain>
    </source>
</reference>
<evidence type="ECO:0008006" key="4">
    <source>
        <dbReference type="Google" id="ProtNLM"/>
    </source>
</evidence>
<feature type="signal peptide" evidence="1">
    <location>
        <begin position="1"/>
        <end position="22"/>
    </location>
</feature>
<evidence type="ECO:0000313" key="2">
    <source>
        <dbReference type="EMBL" id="KAH3676234.1"/>
    </source>
</evidence>
<keyword evidence="1" id="KW-0732">Signal</keyword>
<dbReference type="Proteomes" id="UP000774326">
    <property type="component" value="Unassembled WGS sequence"/>
</dbReference>
<evidence type="ECO:0000256" key="1">
    <source>
        <dbReference type="SAM" id="SignalP"/>
    </source>
</evidence>
<name>A0A9P8TEW0_WICPI</name>
<reference evidence="2" key="1">
    <citation type="journal article" date="2021" name="Open Biol.">
        <title>Shared evolutionary footprints suggest mitochondrial oxidative damage underlies multiple complex I losses in fungi.</title>
        <authorList>
            <person name="Schikora-Tamarit M.A."/>
            <person name="Marcet-Houben M."/>
            <person name="Nosek J."/>
            <person name="Gabaldon T."/>
        </authorList>
    </citation>
    <scope>NUCLEOTIDE SEQUENCE</scope>
    <source>
        <strain evidence="2">CBS2887</strain>
    </source>
</reference>
<accession>A0A9P8TEW0</accession>
<dbReference type="AlphaFoldDB" id="A0A9P8TEW0"/>
<proteinExistence type="predicted"/>
<feature type="chain" id="PRO_5040246546" description="Secreted protein" evidence="1">
    <location>
        <begin position="23"/>
        <end position="157"/>
    </location>
</feature>
<protein>
    <recommendedName>
        <fullName evidence="4">Secreted protein</fullName>
    </recommendedName>
</protein>
<comment type="caution">
    <text evidence="2">The sequence shown here is derived from an EMBL/GenBank/DDBJ whole genome shotgun (WGS) entry which is preliminary data.</text>
</comment>
<keyword evidence="3" id="KW-1185">Reference proteome</keyword>
<organism evidence="2 3">
    <name type="scientific">Wickerhamomyces pijperi</name>
    <name type="common">Yeast</name>
    <name type="synonym">Pichia pijperi</name>
    <dbReference type="NCBI Taxonomy" id="599730"/>
    <lineage>
        <taxon>Eukaryota</taxon>
        <taxon>Fungi</taxon>
        <taxon>Dikarya</taxon>
        <taxon>Ascomycota</taxon>
        <taxon>Saccharomycotina</taxon>
        <taxon>Saccharomycetes</taxon>
        <taxon>Phaffomycetales</taxon>
        <taxon>Wickerhamomycetaceae</taxon>
        <taxon>Wickerhamomyces</taxon>
    </lineage>
</organism>